<dbReference type="HOGENOM" id="CLU_186880_0_0_0"/>
<dbReference type="OrthoDB" id="5382936at2"/>
<keyword evidence="1" id="KW-0812">Transmembrane</keyword>
<dbReference type="AlphaFoldDB" id="C1F255"/>
<dbReference type="RefSeq" id="WP_015895888.1">
    <property type="nucleotide sequence ID" value="NC_012483.1"/>
</dbReference>
<evidence type="ECO:0000313" key="3">
    <source>
        <dbReference type="Proteomes" id="UP000002207"/>
    </source>
</evidence>
<feature type="transmembrane region" description="Helical" evidence="1">
    <location>
        <begin position="30"/>
        <end position="48"/>
    </location>
</feature>
<evidence type="ECO:0000313" key="2">
    <source>
        <dbReference type="EMBL" id="ACO34248.1"/>
    </source>
</evidence>
<dbReference type="eggNOG" id="ENOG5032YN3">
    <property type="taxonomic scope" value="Bacteria"/>
</dbReference>
<proteinExistence type="predicted"/>
<feature type="transmembrane region" description="Helical" evidence="1">
    <location>
        <begin position="54"/>
        <end position="70"/>
    </location>
</feature>
<dbReference type="Proteomes" id="UP000002207">
    <property type="component" value="Chromosome"/>
</dbReference>
<dbReference type="EMBL" id="CP001472">
    <property type="protein sequence ID" value="ACO34248.1"/>
    <property type="molecule type" value="Genomic_DNA"/>
</dbReference>
<evidence type="ECO:0000256" key="1">
    <source>
        <dbReference type="SAM" id="Phobius"/>
    </source>
</evidence>
<reference evidence="2 3" key="1">
    <citation type="journal article" date="2009" name="Appl. Environ. Microbiol.">
        <title>Three genomes from the phylum Acidobacteria provide insight into the lifestyles of these microorganisms in soils.</title>
        <authorList>
            <person name="Ward N.L."/>
            <person name="Challacombe J.F."/>
            <person name="Janssen P.H."/>
            <person name="Henrissat B."/>
            <person name="Coutinho P.M."/>
            <person name="Wu M."/>
            <person name="Xie G."/>
            <person name="Haft D.H."/>
            <person name="Sait M."/>
            <person name="Badger J."/>
            <person name="Barabote R.D."/>
            <person name="Bradley B."/>
            <person name="Brettin T.S."/>
            <person name="Brinkac L.M."/>
            <person name="Bruce D."/>
            <person name="Creasy T."/>
            <person name="Daugherty S.C."/>
            <person name="Davidsen T.M."/>
            <person name="DeBoy R.T."/>
            <person name="Detter J.C."/>
            <person name="Dodson R.J."/>
            <person name="Durkin A.S."/>
            <person name="Ganapathy A."/>
            <person name="Gwinn-Giglio M."/>
            <person name="Han C.S."/>
            <person name="Khouri H."/>
            <person name="Kiss H."/>
            <person name="Kothari S.P."/>
            <person name="Madupu R."/>
            <person name="Nelson K.E."/>
            <person name="Nelson W.C."/>
            <person name="Paulsen I."/>
            <person name="Penn K."/>
            <person name="Ren Q."/>
            <person name="Rosovitz M.J."/>
            <person name="Selengut J.D."/>
            <person name="Shrivastava S."/>
            <person name="Sullivan S.A."/>
            <person name="Tapia R."/>
            <person name="Thompson L.S."/>
            <person name="Watkins K.L."/>
            <person name="Yang Q."/>
            <person name="Yu C."/>
            <person name="Zafar N."/>
            <person name="Zhou L."/>
            <person name="Kuske C.R."/>
        </authorList>
    </citation>
    <scope>NUCLEOTIDE SEQUENCE [LARGE SCALE GENOMIC DNA]</scope>
    <source>
        <strain evidence="3">ATCC 51196 / DSM 11244 / BCRC 80197 / JCM 7670 / NBRC 15755 / NCIMB 13165 / 161</strain>
    </source>
</reference>
<keyword evidence="3" id="KW-1185">Reference proteome</keyword>
<protein>
    <submittedName>
        <fullName evidence="2">Uncharacterized protein</fullName>
    </submittedName>
</protein>
<name>C1F255_ACIC5</name>
<accession>C1F255</accession>
<keyword evidence="1" id="KW-1133">Transmembrane helix</keyword>
<organism evidence="2 3">
    <name type="scientific">Acidobacterium capsulatum (strain ATCC 51196 / DSM 11244 / BCRC 80197 / JCM 7670 / NBRC 15755 / NCIMB 13165 / 161)</name>
    <dbReference type="NCBI Taxonomy" id="240015"/>
    <lineage>
        <taxon>Bacteria</taxon>
        <taxon>Pseudomonadati</taxon>
        <taxon>Acidobacteriota</taxon>
        <taxon>Terriglobia</taxon>
        <taxon>Terriglobales</taxon>
        <taxon>Acidobacteriaceae</taxon>
        <taxon>Acidobacterium</taxon>
    </lineage>
</organism>
<gene>
    <name evidence="2" type="ordered locus">ACP_0715</name>
</gene>
<dbReference type="STRING" id="240015.ACP_0715"/>
<dbReference type="KEGG" id="aca:ACP_0715"/>
<sequence>MDHRVHAGEVAEDQVTAYLERNSSQLPTSFFLGAALASMVASLSFQVANKDKQALFIGQWAAPFLLLGIYNKMVKQHGSDALTRDKQD</sequence>
<dbReference type="InParanoid" id="C1F255"/>
<keyword evidence="1" id="KW-0472">Membrane</keyword>